<dbReference type="GO" id="GO:0017119">
    <property type="term" value="C:Golgi transport complex"/>
    <property type="evidence" value="ECO:0007669"/>
    <property type="project" value="InterPro"/>
</dbReference>
<dbReference type="Proteomes" id="UP000019377">
    <property type="component" value="Unassembled WGS sequence"/>
</dbReference>
<proteinExistence type="predicted"/>
<dbReference type="HOGENOM" id="CLU_009839_0_0_1"/>
<dbReference type="eggNOG" id="KOG2211">
    <property type="taxonomic scope" value="Eukaryota"/>
</dbReference>
<dbReference type="InterPro" id="IPR048485">
    <property type="entry name" value="COG5_helical"/>
</dbReference>
<dbReference type="GO" id="GO:0006891">
    <property type="term" value="P:intra-Golgi vesicle-mediated transport"/>
    <property type="evidence" value="ECO:0007669"/>
    <property type="project" value="InterPro"/>
</dbReference>
<dbReference type="STRING" id="1365824.V5E491"/>
<dbReference type="OMA" id="MMVEYFE"/>
<name>V5E491_KALBG</name>
<dbReference type="OrthoDB" id="18786at2759"/>
<feature type="region of interest" description="Disordered" evidence="1">
    <location>
        <begin position="1"/>
        <end position="22"/>
    </location>
</feature>
<dbReference type="GeneID" id="27421946"/>
<sequence>MEVVFGKGEKRDGEGEDAAVGQVHGRDLARAASLVAEITSLLDAEPKPSTSQPEDAGSASLHDLKLIQDLLPTITTARKTIVDYMEDMIVRGLRDLSPLMLGSSLQTAFNLRILPTLVQDLLNDLTQVVRERTAAAFDLDILSRQLQLPLPTLDAPAPTYSTYRSGRRSIGNTEDELKQQHHHQQQVWSEAVWKKLESLIVTEMGAVCSKVYLLEKVLKLKSDGETGVNFLGAALEVLGDKPSHTFWMTFAQSLREQVTLATGKSAWLAQLLSGGVRAGEGYPKFIRLFQEFFAKISLYTDVQYTTTHQSAETVILLKSLGGLETAYVEKSTGRIAEILSQVASPSGGRRPSVGEEEAGTVVRSITNVLDTTRFDPLLERAVVARCSALIDHFVSRLDSLTAKDDSAWTLTGDAGSPTQAQMWNASLVQFAYTLSQGLLSLAADQDGSAANAPSFASTRLATSASSIQNATRTTLLDPLLSHINTSLSSTMAKMHVQLASANASAEKKRGVSIDSTTGASGYATSICETLSYLRDELLPLYLSALRSAIAGRIARWVVELFCLHASVVALPLAEGGERVKLRLATDMTEFEFALTQLVGDHFVARTSVSASAWIVEEKGLVGQGDWMRTTKAFRRLLFLSLDEVEQETKGQALGLPSLLVVLHLFSRQSEVLDGVLRETLAIAVVGKKGKAQNVRSDFVGWVRSTSQSEVSGTITEALPDDAGLDETTDRIVRSLLAQS</sequence>
<dbReference type="PANTHER" id="PTHR13228">
    <property type="entry name" value="CONSERVED OLIGOMERIC GOLGI COMPLEX COMPONENT 5"/>
    <property type="match status" value="1"/>
</dbReference>
<feature type="domain" description="Conserved oligomeric Golgi complex subunit 5 helical" evidence="2">
    <location>
        <begin position="61"/>
        <end position="293"/>
    </location>
</feature>
<dbReference type="AlphaFoldDB" id="V5E491"/>
<dbReference type="Pfam" id="PF20649">
    <property type="entry name" value="COG5_C"/>
    <property type="match status" value="1"/>
</dbReference>
<accession>V5E491</accession>
<evidence type="ECO:0000313" key="4">
    <source>
        <dbReference type="Proteomes" id="UP000019377"/>
    </source>
</evidence>
<gene>
    <name evidence="3" type="ORF">PSEUBRA_SCAF7g04565</name>
</gene>
<dbReference type="InterPro" id="IPR019465">
    <property type="entry name" value="Cog5"/>
</dbReference>
<reference evidence="4" key="1">
    <citation type="journal article" date="2013" name="Genome Announc.">
        <title>Draft genome sequence of Pseudozyma brasiliensis sp. nov. strain GHG001, a high producer of endo-1,4-xylanase isolated from an insect pest of sugarcane.</title>
        <authorList>
            <person name="Oliveira J.V.D.C."/>
            <person name="dos Santos R.A.C."/>
            <person name="Borges T.A."/>
            <person name="Riano-Pachon D.M."/>
            <person name="Goldman G.H."/>
        </authorList>
    </citation>
    <scope>NUCLEOTIDE SEQUENCE [LARGE SCALE GENOMIC DNA]</scope>
    <source>
        <strain evidence="4">GHG001</strain>
    </source>
</reference>
<evidence type="ECO:0000313" key="3">
    <source>
        <dbReference type="EMBL" id="EST05011.1"/>
    </source>
</evidence>
<dbReference type="EMBL" id="KI545893">
    <property type="protein sequence ID" value="EST05011.1"/>
    <property type="molecule type" value="Genomic_DNA"/>
</dbReference>
<organism evidence="3 4">
    <name type="scientific">Kalmanozyma brasiliensis (strain GHG001)</name>
    <name type="common">Yeast</name>
    <name type="synonym">Pseudozyma brasiliensis</name>
    <dbReference type="NCBI Taxonomy" id="1365824"/>
    <lineage>
        <taxon>Eukaryota</taxon>
        <taxon>Fungi</taxon>
        <taxon>Dikarya</taxon>
        <taxon>Basidiomycota</taxon>
        <taxon>Ustilaginomycotina</taxon>
        <taxon>Ustilaginomycetes</taxon>
        <taxon>Ustilaginales</taxon>
        <taxon>Ustilaginaceae</taxon>
        <taxon>Kalmanozyma</taxon>
    </lineage>
</organism>
<protein>
    <recommendedName>
        <fullName evidence="2">Conserved oligomeric Golgi complex subunit 5 helical domain-containing protein</fullName>
    </recommendedName>
</protein>
<evidence type="ECO:0000259" key="2">
    <source>
        <dbReference type="Pfam" id="PF20649"/>
    </source>
</evidence>
<dbReference type="PANTHER" id="PTHR13228:SF3">
    <property type="entry name" value="CONSERVED OLIGOMERIC GOLGI COMPLEX SUBUNIT 5"/>
    <property type="match status" value="1"/>
</dbReference>
<evidence type="ECO:0000256" key="1">
    <source>
        <dbReference type="SAM" id="MobiDB-lite"/>
    </source>
</evidence>
<keyword evidence="4" id="KW-1185">Reference proteome</keyword>